<evidence type="ECO:0000313" key="3">
    <source>
        <dbReference type="Proteomes" id="UP000051296"/>
    </source>
</evidence>
<evidence type="ECO:0000313" key="2">
    <source>
        <dbReference type="EMBL" id="KRN33419.1"/>
    </source>
</evidence>
<comment type="similarity">
    <text evidence="1">Belongs to the DltD family.</text>
</comment>
<dbReference type="Pfam" id="PF04914">
    <property type="entry name" value="DltD"/>
    <property type="match status" value="1"/>
</dbReference>
<dbReference type="PANTHER" id="PTHR40039">
    <property type="entry name" value="PROTEIN DLTD"/>
    <property type="match status" value="1"/>
</dbReference>
<organism evidence="2 3">
    <name type="scientific">Weissella halotolerans DSM 20190</name>
    <dbReference type="NCBI Taxonomy" id="1123500"/>
    <lineage>
        <taxon>Bacteria</taxon>
        <taxon>Bacillati</taxon>
        <taxon>Bacillota</taxon>
        <taxon>Bacilli</taxon>
        <taxon>Lactobacillales</taxon>
        <taxon>Lactobacillaceae</taxon>
        <taxon>Weissella</taxon>
    </lineage>
</organism>
<gene>
    <name evidence="2" type="ORF">IV68_GL000219</name>
</gene>
<evidence type="ECO:0000256" key="1">
    <source>
        <dbReference type="PIRNR" id="PIRNR021438"/>
    </source>
</evidence>
<reference evidence="2 3" key="1">
    <citation type="journal article" date="2015" name="Genome Announc.">
        <title>Expanding the biotechnology potential of lactobacilli through comparative genomics of 213 strains and associated genera.</title>
        <authorList>
            <person name="Sun Z."/>
            <person name="Harris H.M."/>
            <person name="McCann A."/>
            <person name="Guo C."/>
            <person name="Argimon S."/>
            <person name="Zhang W."/>
            <person name="Yang X."/>
            <person name="Jeffery I.B."/>
            <person name="Cooney J.C."/>
            <person name="Kagawa T.F."/>
            <person name="Liu W."/>
            <person name="Song Y."/>
            <person name="Salvetti E."/>
            <person name="Wrobel A."/>
            <person name="Rasinkangas P."/>
            <person name="Parkhill J."/>
            <person name="Rea M.C."/>
            <person name="O'Sullivan O."/>
            <person name="Ritari J."/>
            <person name="Douillard F.P."/>
            <person name="Paul Ross R."/>
            <person name="Yang R."/>
            <person name="Briner A.E."/>
            <person name="Felis G.E."/>
            <person name="de Vos W.M."/>
            <person name="Barrangou R."/>
            <person name="Klaenhammer T.R."/>
            <person name="Caufield P.W."/>
            <person name="Cui Y."/>
            <person name="Zhang H."/>
            <person name="O'Toole P.W."/>
        </authorList>
    </citation>
    <scope>NUCLEOTIDE SEQUENCE [LARGE SCALE GENOMIC DNA]</scope>
    <source>
        <strain evidence="2 3">DSM 20190</strain>
    </source>
</reference>
<dbReference type="GO" id="GO:0005886">
    <property type="term" value="C:plasma membrane"/>
    <property type="evidence" value="ECO:0007669"/>
    <property type="project" value="UniProtKB-UniRule"/>
</dbReference>
<dbReference type="EMBL" id="JQAX01000001">
    <property type="protein sequence ID" value="KRN33419.1"/>
    <property type="molecule type" value="Genomic_DNA"/>
</dbReference>
<keyword evidence="3" id="KW-1185">Reference proteome</keyword>
<dbReference type="NCBIfam" id="TIGR04092">
    <property type="entry name" value="LTA_DltD"/>
    <property type="match status" value="1"/>
</dbReference>
<dbReference type="Proteomes" id="UP000051296">
    <property type="component" value="Unassembled WGS sequence"/>
</dbReference>
<dbReference type="AlphaFoldDB" id="A0A0R2G0V5"/>
<dbReference type="InParanoid" id="A0A0R2G0V5"/>
<dbReference type="PANTHER" id="PTHR40039:SF1">
    <property type="entry name" value="PROTEIN DLTD"/>
    <property type="match status" value="1"/>
</dbReference>
<dbReference type="STRING" id="1123500.GCA_000420365_00285"/>
<keyword evidence="1" id="KW-0472">Membrane</keyword>
<dbReference type="FunCoup" id="A0A0R2G0V5">
    <property type="interactions" value="37"/>
</dbReference>
<dbReference type="PATRIC" id="fig|1123500.6.peg.217"/>
<dbReference type="InterPro" id="IPR023896">
    <property type="entry name" value="LTA_DltD"/>
</dbReference>
<comment type="caution">
    <text evidence="2">The sequence shown here is derived from an EMBL/GenBank/DDBJ whole genome shotgun (WGS) entry which is preliminary data.</text>
</comment>
<dbReference type="PIRSF" id="PIRSF021438">
    <property type="entry name" value="DltD"/>
    <property type="match status" value="1"/>
</dbReference>
<name>A0A0R2G0V5_9LACO</name>
<dbReference type="eggNOG" id="COG3966">
    <property type="taxonomic scope" value="Bacteria"/>
</dbReference>
<dbReference type="UniPathway" id="UPA00556"/>
<comment type="pathway">
    <text evidence="1">Cell wall biogenesis; lipoteichoic acid biosynthesis.</text>
</comment>
<protein>
    <recommendedName>
        <fullName evidence="1">Protein DltD</fullName>
    </recommendedName>
</protein>
<accession>A0A0R2G0V5</accession>
<sequence length="400" mass="46134">MAIIGIVFLNDAHPTVSYQKELTASTALTLQVFKSATLKQAALSDKEHRFVPFFGSSEWNRMDEMHPSVLAEGYQRSYRPFLLGQKGATSLTQFFGMQQMTKQMQGKQAVFVISPQWFTLQGANPDAFTYYFGTAQGLKFLQNQTGSQADKVAARRFLQVMPKSNVKTMMKRVAKGQDLTQFDQQKIQLQLNMLEHEDAFFSTWLTNDNFTKRVKPKADALPQPYNREALTQRATKLARQETNTNPFSIQNSFFIKRIKGHERKLANSQVHFSYLQSPEYTDFQLVLNQFAKTNTNVLFIIPPVNQKWAAYTGLNEDMYAQTVAKIRYQLEQQGFNHIADLSKDGGHPYFMQDTIHMGWNGWLAVDDYVDPFLTKPQPKPHYRINNDFLSRQWANYLPKK</sequence>
<keyword evidence="1" id="KW-1003">Cell membrane</keyword>
<dbReference type="InterPro" id="IPR006998">
    <property type="entry name" value="DltD"/>
</dbReference>
<dbReference type="GO" id="GO:0070395">
    <property type="term" value="P:lipoteichoic acid biosynthetic process"/>
    <property type="evidence" value="ECO:0007669"/>
    <property type="project" value="UniProtKB-UniRule"/>
</dbReference>
<proteinExistence type="inferred from homology"/>